<reference evidence="3" key="1">
    <citation type="journal article" date="2019" name="Int. J. Syst. Evol. Microbiol.">
        <title>The Global Catalogue of Microorganisms (GCM) 10K type strain sequencing project: providing services to taxonomists for standard genome sequencing and annotation.</title>
        <authorList>
            <consortium name="The Broad Institute Genomics Platform"/>
            <consortium name="The Broad Institute Genome Sequencing Center for Infectious Disease"/>
            <person name="Wu L."/>
            <person name="Ma J."/>
        </authorList>
    </citation>
    <scope>NUCLEOTIDE SEQUENCE [LARGE SCALE GENOMIC DNA]</scope>
    <source>
        <strain evidence="3">JCM 17979</strain>
    </source>
</reference>
<evidence type="ECO:0000313" key="3">
    <source>
        <dbReference type="Proteomes" id="UP001500928"/>
    </source>
</evidence>
<evidence type="ECO:0000256" key="1">
    <source>
        <dbReference type="SAM" id="MobiDB-lite"/>
    </source>
</evidence>
<name>A0ABP9A9Y9_9PSEU</name>
<gene>
    <name evidence="2" type="ORF">GCM10023200_07000</name>
</gene>
<feature type="compositionally biased region" description="Polar residues" evidence="1">
    <location>
        <begin position="22"/>
        <end position="35"/>
    </location>
</feature>
<evidence type="ECO:0000313" key="2">
    <source>
        <dbReference type="EMBL" id="GAA4776884.1"/>
    </source>
</evidence>
<feature type="region of interest" description="Disordered" evidence="1">
    <location>
        <begin position="1"/>
        <end position="47"/>
    </location>
</feature>
<comment type="caution">
    <text evidence="2">The sequence shown here is derived from an EMBL/GenBank/DDBJ whole genome shotgun (WGS) entry which is preliminary data.</text>
</comment>
<proteinExistence type="predicted"/>
<keyword evidence="3" id="KW-1185">Reference proteome</keyword>
<accession>A0ABP9A9Y9</accession>
<protein>
    <submittedName>
        <fullName evidence="2">Uncharacterized protein</fullName>
    </submittedName>
</protein>
<dbReference type="EMBL" id="BAABHO010000004">
    <property type="protein sequence ID" value="GAA4776884.1"/>
    <property type="molecule type" value="Genomic_DNA"/>
</dbReference>
<organism evidence="2 3">
    <name type="scientific">Actinomycetospora chlora</name>
    <dbReference type="NCBI Taxonomy" id="663608"/>
    <lineage>
        <taxon>Bacteria</taxon>
        <taxon>Bacillati</taxon>
        <taxon>Actinomycetota</taxon>
        <taxon>Actinomycetes</taxon>
        <taxon>Pseudonocardiales</taxon>
        <taxon>Pseudonocardiaceae</taxon>
        <taxon>Actinomycetospora</taxon>
    </lineage>
</organism>
<sequence length="111" mass="11563">MGGHKQAVAISVGGHSARGRTLANTGERSGSTRSPWSADPPEVTTMDAPTTCPCCGVVVMPREMSYDFDGETIASLTREVAYLRATVARLRGGPAPVVRRGHLDAVPAVSA</sequence>
<dbReference type="Proteomes" id="UP001500928">
    <property type="component" value="Unassembled WGS sequence"/>
</dbReference>